<dbReference type="AlphaFoldDB" id="A0A1W2DAP1"/>
<gene>
    <name evidence="1" type="ORF">SAMN04488101_10687</name>
</gene>
<proteinExistence type="predicted"/>
<name>A0A1W2DAP1_9SPHI</name>
<dbReference type="STRING" id="475255.SAMN04488101_10687"/>
<sequence length="235" mass="27417">MSNRRDDLINRIISFQADETLNFWDKLNETDKLFSVLLSDEGWYIDYDLAIKTLSELYIKQVFNEIKVLDYYMIQHYKKKLPDIELFFQENYKERAHIIKKGIQAHLSGDFELSTPVFLIQTEGIFHDLTEKDIFSKGRGKNKENTAANWFDSKKQTPRDVRLAILESLKYNSNLSANFSESVNFPNALNRNRILHGRDISYNTELNSSKAISLLLFVSTVVNDIESNSSQITWI</sequence>
<accession>A0A1W2DAP1</accession>
<evidence type="ECO:0000313" key="2">
    <source>
        <dbReference type="Proteomes" id="UP000192678"/>
    </source>
</evidence>
<reference evidence="1 2" key="1">
    <citation type="submission" date="2017-04" db="EMBL/GenBank/DDBJ databases">
        <authorList>
            <person name="Afonso C.L."/>
            <person name="Miller P.J."/>
            <person name="Scott M.A."/>
            <person name="Spackman E."/>
            <person name="Goraichik I."/>
            <person name="Dimitrov K.M."/>
            <person name="Suarez D.L."/>
            <person name="Swayne D.E."/>
        </authorList>
    </citation>
    <scope>NUCLEOTIDE SEQUENCE [LARGE SCALE GENOMIC DNA]</scope>
    <source>
        <strain evidence="1 2">DSM 19625</strain>
    </source>
</reference>
<dbReference type="OrthoDB" id="1453359at2"/>
<dbReference type="EMBL" id="FWYB01000006">
    <property type="protein sequence ID" value="SMC94443.1"/>
    <property type="molecule type" value="Genomic_DNA"/>
</dbReference>
<organism evidence="1 2">
    <name type="scientific">Pedobacter nyackensis</name>
    <dbReference type="NCBI Taxonomy" id="475255"/>
    <lineage>
        <taxon>Bacteria</taxon>
        <taxon>Pseudomonadati</taxon>
        <taxon>Bacteroidota</taxon>
        <taxon>Sphingobacteriia</taxon>
        <taxon>Sphingobacteriales</taxon>
        <taxon>Sphingobacteriaceae</taxon>
        <taxon>Pedobacter</taxon>
    </lineage>
</organism>
<dbReference type="Proteomes" id="UP000192678">
    <property type="component" value="Unassembled WGS sequence"/>
</dbReference>
<protein>
    <submittedName>
        <fullName evidence="1">Uncharacterized protein</fullName>
    </submittedName>
</protein>
<keyword evidence="2" id="KW-1185">Reference proteome</keyword>
<evidence type="ECO:0000313" key="1">
    <source>
        <dbReference type="EMBL" id="SMC94443.1"/>
    </source>
</evidence>
<dbReference type="RefSeq" id="WP_144009490.1">
    <property type="nucleotide sequence ID" value="NZ_FWYB01000006.1"/>
</dbReference>